<dbReference type="RefSeq" id="XP_009051217.1">
    <property type="nucleotide sequence ID" value="XM_009052969.1"/>
</dbReference>
<proteinExistence type="predicted"/>
<accession>V4ALV6</accession>
<dbReference type="Proteomes" id="UP000030746">
    <property type="component" value="Unassembled WGS sequence"/>
</dbReference>
<dbReference type="CTD" id="20242716"/>
<evidence type="ECO:0000256" key="1">
    <source>
        <dbReference type="SAM" id="MobiDB-lite"/>
    </source>
</evidence>
<name>V4ALV6_LOTGI</name>
<feature type="compositionally biased region" description="Polar residues" evidence="1">
    <location>
        <begin position="22"/>
        <end position="35"/>
    </location>
</feature>
<feature type="region of interest" description="Disordered" evidence="1">
    <location>
        <begin position="125"/>
        <end position="145"/>
    </location>
</feature>
<organism evidence="2 3">
    <name type="scientific">Lottia gigantea</name>
    <name type="common">Giant owl limpet</name>
    <dbReference type="NCBI Taxonomy" id="225164"/>
    <lineage>
        <taxon>Eukaryota</taxon>
        <taxon>Metazoa</taxon>
        <taxon>Spiralia</taxon>
        <taxon>Lophotrochozoa</taxon>
        <taxon>Mollusca</taxon>
        <taxon>Gastropoda</taxon>
        <taxon>Patellogastropoda</taxon>
        <taxon>Lottioidea</taxon>
        <taxon>Lottiidae</taxon>
        <taxon>Lottia</taxon>
    </lineage>
</organism>
<reference evidence="2 3" key="1">
    <citation type="journal article" date="2013" name="Nature">
        <title>Insights into bilaterian evolution from three spiralian genomes.</title>
        <authorList>
            <person name="Simakov O."/>
            <person name="Marletaz F."/>
            <person name="Cho S.J."/>
            <person name="Edsinger-Gonzales E."/>
            <person name="Havlak P."/>
            <person name="Hellsten U."/>
            <person name="Kuo D.H."/>
            <person name="Larsson T."/>
            <person name="Lv J."/>
            <person name="Arendt D."/>
            <person name="Savage R."/>
            <person name="Osoegawa K."/>
            <person name="de Jong P."/>
            <person name="Grimwood J."/>
            <person name="Chapman J.A."/>
            <person name="Shapiro H."/>
            <person name="Aerts A."/>
            <person name="Otillar R.P."/>
            <person name="Terry A.Y."/>
            <person name="Boore J.L."/>
            <person name="Grigoriev I.V."/>
            <person name="Lindberg D.R."/>
            <person name="Seaver E.C."/>
            <person name="Weisblat D.A."/>
            <person name="Putnam N.H."/>
            <person name="Rokhsar D.S."/>
        </authorList>
    </citation>
    <scope>NUCLEOTIDE SEQUENCE [LARGE SCALE GENOMIC DNA]</scope>
</reference>
<dbReference type="EMBL" id="KB201276">
    <property type="protein sequence ID" value="ESO98107.1"/>
    <property type="molecule type" value="Genomic_DNA"/>
</dbReference>
<dbReference type="HOGENOM" id="CLU_991387_0_0_1"/>
<feature type="region of interest" description="Disordered" evidence="1">
    <location>
        <begin position="166"/>
        <end position="193"/>
    </location>
</feature>
<keyword evidence="3" id="KW-1185">Reference proteome</keyword>
<evidence type="ECO:0000313" key="3">
    <source>
        <dbReference type="Proteomes" id="UP000030746"/>
    </source>
</evidence>
<evidence type="ECO:0000313" key="2">
    <source>
        <dbReference type="EMBL" id="ESO98107.1"/>
    </source>
</evidence>
<dbReference type="AlphaFoldDB" id="V4ALV6"/>
<gene>
    <name evidence="2" type="ORF">LOTGIDRAFT_174389</name>
</gene>
<dbReference type="GeneID" id="20242716"/>
<dbReference type="KEGG" id="lgi:LOTGIDRAFT_174389"/>
<protein>
    <submittedName>
        <fullName evidence="2">Uncharacterized protein</fullName>
    </submittedName>
</protein>
<feature type="region of interest" description="Disordered" evidence="1">
    <location>
        <begin position="11"/>
        <end position="35"/>
    </location>
</feature>
<sequence length="281" mass="31756">MIRWLKKKCKGKERSHEARLPTATQTEKQSVSNKSRSNLVYKTVNPSCNVSSPIVKDCEFSEYHIGGVYICNSVIQCVSTDSGLDCDRYFNDDTESNASSTRRLVGDNKASQNNLNYTSYVQRRSRTLHKSGKPAQRAHSVVIKSRSSTEKCRKWLSTNFLNKKTKNHFTNANTGDSPLGNNTRSESSQNVQRQETLKQIEDNWLESDNESSDEDDLYPTMKILDYSREPGWFLHIDSSDSGHSSESKSCASSIDSLSLSEEIAFNFNPGTGFGINKWYRS</sequence>